<organism evidence="1 2">
    <name type="scientific">Mycobacterium phage ThetaBob</name>
    <dbReference type="NCBI Taxonomy" id="2588513"/>
    <lineage>
        <taxon>Viruses</taxon>
        <taxon>Duplodnaviria</taxon>
        <taxon>Heunggongvirae</taxon>
        <taxon>Uroviricota</taxon>
        <taxon>Caudoviricetes</taxon>
        <taxon>Gracegardnervirinae</taxon>
        <taxon>Thetabobvirus</taxon>
        <taxon>Thetabobvirus thetabob</taxon>
        <taxon>Mycobacterium virus ThetaBob</taxon>
    </lineage>
</organism>
<sequence>MAECRWCAGEYTTSTWDQHTRSLRHRVWTFIGALFYGA</sequence>
<protein>
    <submittedName>
        <fullName evidence="1">Uncharacterized protein</fullName>
    </submittedName>
</protein>
<dbReference type="GeneID" id="55619276"/>
<keyword evidence="2" id="KW-1185">Reference proteome</keyword>
<reference evidence="1 2" key="1">
    <citation type="submission" date="2019-05" db="EMBL/GenBank/DDBJ databases">
        <authorList>
            <person name="Plymale R.C."/>
            <person name="Garlena R.A."/>
            <person name="Russell D.A."/>
            <person name="Pope W.H."/>
            <person name="Jacobs-Sera D."/>
            <person name="Hatfull G.F."/>
        </authorList>
    </citation>
    <scope>NUCLEOTIDE SEQUENCE [LARGE SCALE GENOMIC DNA]</scope>
</reference>
<name>A0A4Y6EMJ1_9CAUD</name>
<dbReference type="Proteomes" id="UP000317774">
    <property type="component" value="Segment"/>
</dbReference>
<proteinExistence type="predicted"/>
<dbReference type="KEGG" id="vg:55619276"/>
<gene>
    <name evidence="1" type="primary">31</name>
    <name evidence="1" type="ORF">SEA_THETABOB_31</name>
</gene>
<accession>A0A4Y6EMJ1</accession>
<evidence type="ECO:0000313" key="1">
    <source>
        <dbReference type="EMBL" id="QDF19918.1"/>
    </source>
</evidence>
<dbReference type="EMBL" id="MK977709">
    <property type="protein sequence ID" value="QDF19918.1"/>
    <property type="molecule type" value="Genomic_DNA"/>
</dbReference>
<evidence type="ECO:0000313" key="2">
    <source>
        <dbReference type="Proteomes" id="UP000317774"/>
    </source>
</evidence>
<dbReference type="RefSeq" id="YP_009848850.1">
    <property type="nucleotide sequence ID" value="NC_048788.1"/>
</dbReference>